<dbReference type="AlphaFoldDB" id="A0A420BHM5"/>
<keyword evidence="2" id="KW-0732">Signal</keyword>
<sequence>MGYLKFTSISFFVVLILSACQNKATNSTSTKQEAAMDTTIPPQQSQAEKALPAASAPMNNPTDSMIDGQVLIPFAYRIWDDNNVSKVINNGWLELHRKNGKYNVAPAKYTITYEKEEPCSGLPTETINPQNDVLVFFNISAIQNGSVDSIALPNKIIPPNKPVEFTYKNDRYELRATGIEFYKDEDQKPNARYTLKLFINGQYQRTLIDQTAYHDTATALEFIGDLDRDGKLDFVISSPRDYEESRTVIILSTAAYPFVGTVQFDC</sequence>
<reference evidence="3 4" key="1">
    <citation type="submission" date="2018-09" db="EMBL/GenBank/DDBJ databases">
        <title>Genomic Encyclopedia of Type Strains, Phase III (KMG-III): the genomes of soil and plant-associated and newly described type strains.</title>
        <authorList>
            <person name="Whitman W."/>
        </authorList>
    </citation>
    <scope>NUCLEOTIDE SEQUENCE [LARGE SCALE GENOMIC DNA]</scope>
    <source>
        <strain evidence="3 4">CECT 7938</strain>
    </source>
</reference>
<evidence type="ECO:0000256" key="2">
    <source>
        <dbReference type="SAM" id="SignalP"/>
    </source>
</evidence>
<dbReference type="OrthoDB" id="1372231at2"/>
<feature type="chain" id="PRO_5019329471" description="VCBS repeat protein" evidence="2">
    <location>
        <begin position="25"/>
        <end position="266"/>
    </location>
</feature>
<name>A0A420BHM5_SPHD1</name>
<dbReference type="RefSeq" id="WP_120257904.1">
    <property type="nucleotide sequence ID" value="NZ_RAPY01000001.1"/>
</dbReference>
<organism evidence="3 4">
    <name type="scientific">Sphingobacterium detergens</name>
    <dbReference type="NCBI Taxonomy" id="1145106"/>
    <lineage>
        <taxon>Bacteria</taxon>
        <taxon>Pseudomonadati</taxon>
        <taxon>Bacteroidota</taxon>
        <taxon>Sphingobacteriia</taxon>
        <taxon>Sphingobacteriales</taxon>
        <taxon>Sphingobacteriaceae</taxon>
        <taxon>Sphingobacterium</taxon>
    </lineage>
</organism>
<evidence type="ECO:0000256" key="1">
    <source>
        <dbReference type="SAM" id="MobiDB-lite"/>
    </source>
</evidence>
<evidence type="ECO:0000313" key="4">
    <source>
        <dbReference type="Proteomes" id="UP000286246"/>
    </source>
</evidence>
<evidence type="ECO:0000313" key="3">
    <source>
        <dbReference type="EMBL" id="RKE56202.1"/>
    </source>
</evidence>
<dbReference type="EMBL" id="RAPY01000001">
    <property type="protein sequence ID" value="RKE56202.1"/>
    <property type="molecule type" value="Genomic_DNA"/>
</dbReference>
<feature type="signal peptide" evidence="2">
    <location>
        <begin position="1"/>
        <end position="24"/>
    </location>
</feature>
<gene>
    <name evidence="3" type="ORF">DFQ12_1055</name>
</gene>
<protein>
    <recommendedName>
        <fullName evidence="5">VCBS repeat protein</fullName>
    </recommendedName>
</protein>
<dbReference type="Proteomes" id="UP000286246">
    <property type="component" value="Unassembled WGS sequence"/>
</dbReference>
<feature type="region of interest" description="Disordered" evidence="1">
    <location>
        <begin position="28"/>
        <end position="56"/>
    </location>
</feature>
<evidence type="ECO:0008006" key="5">
    <source>
        <dbReference type="Google" id="ProtNLM"/>
    </source>
</evidence>
<comment type="caution">
    <text evidence="3">The sequence shown here is derived from an EMBL/GenBank/DDBJ whole genome shotgun (WGS) entry which is preliminary data.</text>
</comment>
<dbReference type="PROSITE" id="PS51257">
    <property type="entry name" value="PROKAR_LIPOPROTEIN"/>
    <property type="match status" value="1"/>
</dbReference>
<accession>A0A420BHM5</accession>
<proteinExistence type="predicted"/>
<keyword evidence="4" id="KW-1185">Reference proteome</keyword>